<dbReference type="OrthoDB" id="695335at2759"/>
<comment type="caution">
    <text evidence="2">The sequence shown here is derived from an EMBL/GenBank/DDBJ whole genome shotgun (WGS) entry which is preliminary data.</text>
</comment>
<accession>A0A5J9TWG8</accession>
<proteinExistence type="predicted"/>
<dbReference type="InterPro" id="IPR036047">
    <property type="entry name" value="F-box-like_dom_sf"/>
</dbReference>
<protein>
    <recommendedName>
        <fullName evidence="1">F-box domain-containing protein</fullName>
    </recommendedName>
</protein>
<evidence type="ECO:0000259" key="1">
    <source>
        <dbReference type="Pfam" id="PF00646"/>
    </source>
</evidence>
<dbReference type="SUPFAM" id="SSF81383">
    <property type="entry name" value="F-box domain"/>
    <property type="match status" value="2"/>
</dbReference>
<evidence type="ECO:0000313" key="3">
    <source>
        <dbReference type="Proteomes" id="UP000324897"/>
    </source>
</evidence>
<reference evidence="2 3" key="1">
    <citation type="journal article" date="2019" name="Sci. Rep.">
        <title>A high-quality genome of Eragrostis curvula grass provides insights into Poaceae evolution and supports new strategies to enhance forage quality.</title>
        <authorList>
            <person name="Carballo J."/>
            <person name="Santos B.A.C.M."/>
            <person name="Zappacosta D."/>
            <person name="Garbus I."/>
            <person name="Selva J.P."/>
            <person name="Gallo C.A."/>
            <person name="Diaz A."/>
            <person name="Albertini E."/>
            <person name="Caccamo M."/>
            <person name="Echenique V."/>
        </authorList>
    </citation>
    <scope>NUCLEOTIDE SEQUENCE [LARGE SCALE GENOMIC DNA]</scope>
    <source>
        <strain evidence="3">cv. Victoria</strain>
        <tissue evidence="2">Leaf</tissue>
    </source>
</reference>
<gene>
    <name evidence="2" type="ORF">EJB05_39268</name>
</gene>
<evidence type="ECO:0000313" key="2">
    <source>
        <dbReference type="EMBL" id="TVU15730.1"/>
    </source>
</evidence>
<dbReference type="Pfam" id="PF00646">
    <property type="entry name" value="F-box"/>
    <property type="match status" value="1"/>
</dbReference>
<dbReference type="AlphaFoldDB" id="A0A5J9TWG8"/>
<dbReference type="Gramene" id="TVU15730">
    <property type="protein sequence ID" value="TVU15730"/>
    <property type="gene ID" value="EJB05_39268"/>
</dbReference>
<dbReference type="PANTHER" id="PTHR32212">
    <property type="entry name" value="CYCLIN-LIKE F-BOX"/>
    <property type="match status" value="1"/>
</dbReference>
<feature type="non-terminal residue" evidence="2">
    <location>
        <position position="1"/>
    </location>
</feature>
<dbReference type="Proteomes" id="UP000324897">
    <property type="component" value="Unassembled WGS sequence"/>
</dbReference>
<feature type="domain" description="F-box" evidence="1">
    <location>
        <begin position="27"/>
        <end position="66"/>
    </location>
</feature>
<sequence>MPAAEATMMSVRGELERHPRSRSADLISDLGDDVLLRILALLPDAGDAVRTGALSRRWRGLWTRVPALRFAMETEFSDLLSGLGDDVVVRILELLPDARDAVRTGALSRCWRGL</sequence>
<name>A0A5J9TWG8_9POAL</name>
<dbReference type="PANTHER" id="PTHR32212:SF234">
    <property type="entry name" value="F-BOX_LRR-REPEAT PROTEIN 13-LIKE"/>
    <property type="match status" value="1"/>
</dbReference>
<organism evidence="2 3">
    <name type="scientific">Eragrostis curvula</name>
    <name type="common">weeping love grass</name>
    <dbReference type="NCBI Taxonomy" id="38414"/>
    <lineage>
        <taxon>Eukaryota</taxon>
        <taxon>Viridiplantae</taxon>
        <taxon>Streptophyta</taxon>
        <taxon>Embryophyta</taxon>
        <taxon>Tracheophyta</taxon>
        <taxon>Spermatophyta</taxon>
        <taxon>Magnoliopsida</taxon>
        <taxon>Liliopsida</taxon>
        <taxon>Poales</taxon>
        <taxon>Poaceae</taxon>
        <taxon>PACMAD clade</taxon>
        <taxon>Chloridoideae</taxon>
        <taxon>Eragrostideae</taxon>
        <taxon>Eragrostidinae</taxon>
        <taxon>Eragrostis</taxon>
    </lineage>
</organism>
<dbReference type="InterPro" id="IPR001810">
    <property type="entry name" value="F-box_dom"/>
</dbReference>
<dbReference type="EMBL" id="RWGY01000031">
    <property type="protein sequence ID" value="TVU15730.1"/>
    <property type="molecule type" value="Genomic_DNA"/>
</dbReference>
<keyword evidence="3" id="KW-1185">Reference proteome</keyword>